<sequence>MNRLLCANFARLKKDRVFWLGMLFMAGYGAFIMFGNYMDSIRYGKKFYIDDAFFSYAIIVGITSAVFCCLFLGTEYSEGTIRNKLMVGHTRGRIYLADLIVCTAAGLLMTLAFLITAAGIGIPLFGFFHTKPETVLAILSGTLIMVIAFTSVFTFLSMMIQNKAVAAVTVVMTVFILLFTAIYLFSALNSPEMYEGYSYTDDDGNVVEQEAHPNPAYVSGTKRKVYEALMDILPTGQSLQYSSMSAVHLWQLPVYSVIITIVTTGAGIIVFRQKDIK</sequence>
<comment type="caution">
    <text evidence="2">The sequence shown here is derived from an EMBL/GenBank/DDBJ whole genome shotgun (WGS) entry which is preliminary data.</text>
</comment>
<dbReference type="Proteomes" id="UP000295710">
    <property type="component" value="Unassembled WGS sequence"/>
</dbReference>
<evidence type="ECO:0000256" key="1">
    <source>
        <dbReference type="SAM" id="Phobius"/>
    </source>
</evidence>
<dbReference type="AlphaFoldDB" id="A0A4R4FHA5"/>
<feature type="transmembrane region" description="Helical" evidence="1">
    <location>
        <begin position="17"/>
        <end position="38"/>
    </location>
</feature>
<dbReference type="GO" id="GO:0005886">
    <property type="term" value="C:plasma membrane"/>
    <property type="evidence" value="ECO:0007669"/>
    <property type="project" value="UniProtKB-SubCell"/>
</dbReference>
<gene>
    <name evidence="2" type="ORF">E1963_02940</name>
</gene>
<keyword evidence="1" id="KW-1133">Transmembrane helix</keyword>
<dbReference type="EMBL" id="SMMX01000002">
    <property type="protein sequence ID" value="TDA23057.1"/>
    <property type="molecule type" value="Genomic_DNA"/>
</dbReference>
<feature type="transmembrane region" description="Helical" evidence="1">
    <location>
        <begin position="53"/>
        <end position="74"/>
    </location>
</feature>
<keyword evidence="1" id="KW-0812">Transmembrane</keyword>
<dbReference type="PANTHER" id="PTHR37305">
    <property type="entry name" value="INTEGRAL MEMBRANE PROTEIN-RELATED"/>
    <property type="match status" value="1"/>
</dbReference>
<organism evidence="2 3">
    <name type="scientific">Extibacter muris</name>
    <dbReference type="NCBI Taxonomy" id="1796622"/>
    <lineage>
        <taxon>Bacteria</taxon>
        <taxon>Bacillati</taxon>
        <taxon>Bacillota</taxon>
        <taxon>Clostridia</taxon>
        <taxon>Lachnospirales</taxon>
        <taxon>Lachnospiraceae</taxon>
        <taxon>Extibacter</taxon>
    </lineage>
</organism>
<accession>A0A4R4FHA5</accession>
<feature type="transmembrane region" description="Helical" evidence="1">
    <location>
        <begin position="95"/>
        <end position="128"/>
    </location>
</feature>
<feature type="transmembrane region" description="Helical" evidence="1">
    <location>
        <begin position="134"/>
        <end position="157"/>
    </location>
</feature>
<evidence type="ECO:0000313" key="3">
    <source>
        <dbReference type="Proteomes" id="UP000295710"/>
    </source>
</evidence>
<dbReference type="GO" id="GO:0140359">
    <property type="term" value="F:ABC-type transporter activity"/>
    <property type="evidence" value="ECO:0007669"/>
    <property type="project" value="InterPro"/>
</dbReference>
<reference evidence="2 3" key="1">
    <citation type="journal article" date="2016" name="Nat. Microbiol.">
        <title>The Mouse Intestinal Bacterial Collection (miBC) provides host-specific insight into cultured diversity and functional potential of the gut microbiota.</title>
        <authorList>
            <person name="Lagkouvardos I."/>
            <person name="Pukall R."/>
            <person name="Abt B."/>
            <person name="Foesel B.U."/>
            <person name="Meier-Kolthoff J.P."/>
            <person name="Kumar N."/>
            <person name="Bresciani A."/>
            <person name="Martinez I."/>
            <person name="Just S."/>
            <person name="Ziegler C."/>
            <person name="Brugiroux S."/>
            <person name="Garzetti D."/>
            <person name="Wenning M."/>
            <person name="Bui T.P."/>
            <person name="Wang J."/>
            <person name="Hugenholtz F."/>
            <person name="Plugge C.M."/>
            <person name="Peterson D.A."/>
            <person name="Hornef M.W."/>
            <person name="Baines J.F."/>
            <person name="Smidt H."/>
            <person name="Walter J."/>
            <person name="Kristiansen K."/>
            <person name="Nielsen H.B."/>
            <person name="Haller D."/>
            <person name="Overmann J."/>
            <person name="Stecher B."/>
            <person name="Clavel T."/>
        </authorList>
    </citation>
    <scope>NUCLEOTIDE SEQUENCE [LARGE SCALE GENOMIC DNA]</scope>
    <source>
        <strain evidence="2 3">DSM 28560</strain>
    </source>
</reference>
<proteinExistence type="predicted"/>
<evidence type="ECO:0000313" key="2">
    <source>
        <dbReference type="EMBL" id="TDA23057.1"/>
    </source>
</evidence>
<feature type="transmembrane region" description="Helical" evidence="1">
    <location>
        <begin position="252"/>
        <end position="271"/>
    </location>
</feature>
<dbReference type="Pfam" id="PF12730">
    <property type="entry name" value="ABC2_membrane_4"/>
    <property type="match status" value="1"/>
</dbReference>
<feature type="transmembrane region" description="Helical" evidence="1">
    <location>
        <begin position="164"/>
        <end position="185"/>
    </location>
</feature>
<keyword evidence="1" id="KW-0472">Membrane</keyword>
<dbReference type="RefSeq" id="WP_132275071.1">
    <property type="nucleotide sequence ID" value="NZ_JAOBST010000003.1"/>
</dbReference>
<name>A0A4R4FHA5_9FIRM</name>
<dbReference type="PANTHER" id="PTHR37305:SF1">
    <property type="entry name" value="MEMBRANE PROTEIN"/>
    <property type="match status" value="1"/>
</dbReference>
<protein>
    <submittedName>
        <fullName evidence="2">ABC transporter permease</fullName>
    </submittedName>
</protein>
<keyword evidence="3" id="KW-1185">Reference proteome</keyword>